<feature type="compositionally biased region" description="Polar residues" evidence="1">
    <location>
        <begin position="324"/>
        <end position="338"/>
    </location>
</feature>
<dbReference type="STRING" id="595434.RISK_006310"/>
<feature type="region of interest" description="Disordered" evidence="1">
    <location>
        <begin position="315"/>
        <end position="338"/>
    </location>
</feature>
<dbReference type="Proteomes" id="UP000036367">
    <property type="component" value="Unassembled WGS sequence"/>
</dbReference>
<evidence type="ECO:0000313" key="3">
    <source>
        <dbReference type="Proteomes" id="UP000036367"/>
    </source>
</evidence>
<gene>
    <name evidence="2" type="ORF">RISK_006310</name>
</gene>
<evidence type="ECO:0000256" key="1">
    <source>
        <dbReference type="SAM" id="MobiDB-lite"/>
    </source>
</evidence>
<protein>
    <submittedName>
        <fullName evidence="2">Uncharacterized protein</fullName>
    </submittedName>
</protein>
<comment type="caution">
    <text evidence="2">The sequence shown here is derived from an EMBL/GenBank/DDBJ whole genome shotgun (WGS) entry which is preliminary data.</text>
</comment>
<evidence type="ECO:0000313" key="2">
    <source>
        <dbReference type="EMBL" id="KLU01594.1"/>
    </source>
</evidence>
<reference evidence="2" key="1">
    <citation type="submission" date="2015-05" db="EMBL/GenBank/DDBJ databases">
        <title>Permanent draft genome of Rhodopirellula islandicus K833.</title>
        <authorList>
            <person name="Kizina J."/>
            <person name="Richter M."/>
            <person name="Glockner F.O."/>
            <person name="Harder J."/>
        </authorList>
    </citation>
    <scope>NUCLEOTIDE SEQUENCE [LARGE SCALE GENOMIC DNA]</scope>
    <source>
        <strain evidence="2">K833</strain>
    </source>
</reference>
<keyword evidence="3" id="KW-1185">Reference proteome</keyword>
<dbReference type="PATRIC" id="fig|595434.4.peg.5999"/>
<feature type="compositionally biased region" description="Low complexity" evidence="1">
    <location>
        <begin position="194"/>
        <end position="203"/>
    </location>
</feature>
<dbReference type="AlphaFoldDB" id="A0A0J1E800"/>
<proteinExistence type="predicted"/>
<accession>A0A0J1E800</accession>
<dbReference type="EMBL" id="LECT01000052">
    <property type="protein sequence ID" value="KLU01594.1"/>
    <property type="molecule type" value="Genomic_DNA"/>
</dbReference>
<organism evidence="2 3">
    <name type="scientific">Rhodopirellula islandica</name>
    <dbReference type="NCBI Taxonomy" id="595434"/>
    <lineage>
        <taxon>Bacteria</taxon>
        <taxon>Pseudomonadati</taxon>
        <taxon>Planctomycetota</taxon>
        <taxon>Planctomycetia</taxon>
        <taxon>Pirellulales</taxon>
        <taxon>Pirellulaceae</taxon>
        <taxon>Rhodopirellula</taxon>
    </lineage>
</organism>
<feature type="region of interest" description="Disordered" evidence="1">
    <location>
        <begin position="182"/>
        <end position="205"/>
    </location>
</feature>
<name>A0A0J1E800_RHOIS</name>
<sequence>MKSSTHDVSKALFRLFALAFGLLPIVALHSVHADEGGETGTVPAAQSRSLPALPGQIAFWDFQEDPGTRRRGGDFELVEQHGPIKRVEDGIFGPYAAELKRGQWFSIPREKLGRLNIHGPEAEVTVVAWIKRQSTESWQAIAGVWGETRRKRQYCLFVDGAKAAYLEEEGVLVRHPIRNRVHGHVSAPPRDENTAPPTALAPPSSRKISGCALPCDTTASTQACSSTATWIRWHSQIHSATRKDFLMVARMEKHSPSGLSIAITNGGTSSEGESRAWSFMIVRSRMRNCMPWPRKLDFRRTGWSESDSRLARLSQGRRPFPGTEFNSPFPSEIASVTR</sequence>